<reference evidence="1" key="1">
    <citation type="submission" date="2020-05" db="EMBL/GenBank/DDBJ databases">
        <title>Phylogenomic resolution of chytrid fungi.</title>
        <authorList>
            <person name="Stajich J.E."/>
            <person name="Amses K."/>
            <person name="Simmons R."/>
            <person name="Seto K."/>
            <person name="Myers J."/>
            <person name="Bonds A."/>
            <person name="Quandt C.A."/>
            <person name="Barry K."/>
            <person name="Liu P."/>
            <person name="Grigoriev I."/>
            <person name="Longcore J.E."/>
            <person name="James T.Y."/>
        </authorList>
    </citation>
    <scope>NUCLEOTIDE SEQUENCE</scope>
    <source>
        <strain evidence="1">JEL0379</strain>
    </source>
</reference>
<protein>
    <submittedName>
        <fullName evidence="1">Uncharacterized protein</fullName>
    </submittedName>
</protein>
<gene>
    <name evidence="1" type="ORF">HDU87_002488</name>
</gene>
<organism evidence="1 2">
    <name type="scientific">Geranomyces variabilis</name>
    <dbReference type="NCBI Taxonomy" id="109894"/>
    <lineage>
        <taxon>Eukaryota</taxon>
        <taxon>Fungi</taxon>
        <taxon>Fungi incertae sedis</taxon>
        <taxon>Chytridiomycota</taxon>
        <taxon>Chytridiomycota incertae sedis</taxon>
        <taxon>Chytridiomycetes</taxon>
        <taxon>Spizellomycetales</taxon>
        <taxon>Powellomycetaceae</taxon>
        <taxon>Geranomyces</taxon>
    </lineage>
</organism>
<dbReference type="AlphaFoldDB" id="A0AAD5TB28"/>
<comment type="caution">
    <text evidence="1">The sequence shown here is derived from an EMBL/GenBank/DDBJ whole genome shotgun (WGS) entry which is preliminary data.</text>
</comment>
<evidence type="ECO:0000313" key="2">
    <source>
        <dbReference type="Proteomes" id="UP001212152"/>
    </source>
</evidence>
<name>A0AAD5TB28_9FUNG</name>
<dbReference type="Proteomes" id="UP001212152">
    <property type="component" value="Unassembled WGS sequence"/>
</dbReference>
<dbReference type="EMBL" id="JADGJQ010000192">
    <property type="protein sequence ID" value="KAJ3165992.1"/>
    <property type="molecule type" value="Genomic_DNA"/>
</dbReference>
<proteinExistence type="predicted"/>
<evidence type="ECO:0000313" key="1">
    <source>
        <dbReference type="EMBL" id="KAJ3165992.1"/>
    </source>
</evidence>
<keyword evidence="2" id="KW-1185">Reference proteome</keyword>
<accession>A0AAD5TB28</accession>
<sequence length="79" mass="9444">MSPLRKAERYMDEFQALLKKNVIGDEDFALMNNIREKLAKIFPTLGIDFQDDAWYRNKVLKLDDELKDLVYEMNFLQNL</sequence>